<comment type="caution">
    <text evidence="1">The sequence shown here is derived from an EMBL/GenBank/DDBJ whole genome shotgun (WGS) entry which is preliminary data.</text>
</comment>
<evidence type="ECO:0000313" key="1">
    <source>
        <dbReference type="EMBL" id="KAJ1209403.1"/>
    </source>
</evidence>
<dbReference type="AlphaFoldDB" id="A0AAV7W5Y3"/>
<organism evidence="1 2">
    <name type="scientific">Pleurodeles waltl</name>
    <name type="common">Iberian ribbed newt</name>
    <dbReference type="NCBI Taxonomy" id="8319"/>
    <lineage>
        <taxon>Eukaryota</taxon>
        <taxon>Metazoa</taxon>
        <taxon>Chordata</taxon>
        <taxon>Craniata</taxon>
        <taxon>Vertebrata</taxon>
        <taxon>Euteleostomi</taxon>
        <taxon>Amphibia</taxon>
        <taxon>Batrachia</taxon>
        <taxon>Caudata</taxon>
        <taxon>Salamandroidea</taxon>
        <taxon>Salamandridae</taxon>
        <taxon>Pleurodelinae</taxon>
        <taxon>Pleurodeles</taxon>
    </lineage>
</organism>
<dbReference type="Proteomes" id="UP001066276">
    <property type="component" value="Chromosome 1_2"/>
</dbReference>
<name>A0AAV7W5Y3_PLEWA</name>
<keyword evidence="2" id="KW-1185">Reference proteome</keyword>
<dbReference type="EMBL" id="JANPWB010000002">
    <property type="protein sequence ID" value="KAJ1209403.1"/>
    <property type="molecule type" value="Genomic_DNA"/>
</dbReference>
<reference evidence="1" key="1">
    <citation type="journal article" date="2022" name="bioRxiv">
        <title>Sequencing and chromosome-scale assembly of the giantPleurodeles waltlgenome.</title>
        <authorList>
            <person name="Brown T."/>
            <person name="Elewa A."/>
            <person name="Iarovenko S."/>
            <person name="Subramanian E."/>
            <person name="Araus A.J."/>
            <person name="Petzold A."/>
            <person name="Susuki M."/>
            <person name="Suzuki K.-i.T."/>
            <person name="Hayashi T."/>
            <person name="Toyoda A."/>
            <person name="Oliveira C."/>
            <person name="Osipova E."/>
            <person name="Leigh N.D."/>
            <person name="Simon A."/>
            <person name="Yun M.H."/>
        </authorList>
    </citation>
    <scope>NUCLEOTIDE SEQUENCE</scope>
    <source>
        <strain evidence="1">20211129_DDA</strain>
        <tissue evidence="1">Liver</tissue>
    </source>
</reference>
<gene>
    <name evidence="1" type="ORF">NDU88_004781</name>
</gene>
<protein>
    <submittedName>
        <fullName evidence="1">Uncharacterized protein</fullName>
    </submittedName>
</protein>
<evidence type="ECO:0000313" key="2">
    <source>
        <dbReference type="Proteomes" id="UP001066276"/>
    </source>
</evidence>
<proteinExistence type="predicted"/>
<sequence length="92" mass="10229">MPGYHGYESEVQWQLRGAGKREALIFDTGINITTMNYGGIVLLFTTFWRRVAGSGSQWQGISNFGLRVWQHINGATLTVKVTQAVFLTSTSC</sequence>
<accession>A0AAV7W5Y3</accession>